<dbReference type="EMBL" id="CP049074">
    <property type="protein sequence ID" value="QKR00575.1"/>
    <property type="molecule type" value="Genomic_DNA"/>
</dbReference>
<comment type="subcellular location">
    <subcellularLocation>
        <location evidence="5">Cell membrane</location>
        <topology evidence="5">Multi-pass membrane protein</topology>
    </subcellularLocation>
    <subcellularLocation>
        <location evidence="1">Membrane</location>
        <topology evidence="1">Multi-pass membrane protein</topology>
    </subcellularLocation>
</comment>
<feature type="transmembrane region" description="Helical" evidence="5">
    <location>
        <begin position="96"/>
        <end position="116"/>
    </location>
</feature>
<feature type="transmembrane region" description="Helical" evidence="5">
    <location>
        <begin position="223"/>
        <end position="240"/>
    </location>
</feature>
<dbReference type="GeneID" id="55642169"/>
<dbReference type="NCBIfam" id="TIGR00945">
    <property type="entry name" value="tatC"/>
    <property type="match status" value="1"/>
</dbReference>
<evidence type="ECO:0000256" key="3">
    <source>
        <dbReference type="ARBA" id="ARBA00022989"/>
    </source>
</evidence>
<gene>
    <name evidence="5 6" type="primary">tatC</name>
    <name evidence="6" type="ORF">GWK48_09455</name>
</gene>
<evidence type="ECO:0000256" key="1">
    <source>
        <dbReference type="ARBA" id="ARBA00004141"/>
    </source>
</evidence>
<keyword evidence="5" id="KW-1003">Cell membrane</keyword>
<dbReference type="KEGG" id="mten:GWK48_09455"/>
<keyword evidence="3 5" id="KW-1133">Transmembrane helix</keyword>
<evidence type="ECO:0000256" key="2">
    <source>
        <dbReference type="ARBA" id="ARBA00022692"/>
    </source>
</evidence>
<keyword evidence="5" id="KW-0811">Translocation</keyword>
<comment type="function">
    <text evidence="5">Part of the twin-arginine translocation (Tat) system that transports large folded proteins containing a characteristic twin-arginine motif in their signal peptide across membranes.</text>
</comment>
<evidence type="ECO:0000256" key="4">
    <source>
        <dbReference type="ARBA" id="ARBA00023136"/>
    </source>
</evidence>
<dbReference type="HAMAP" id="MF_00902">
    <property type="entry name" value="TatC"/>
    <property type="match status" value="1"/>
</dbReference>
<comment type="subunit">
    <text evidence="5">Forms a complex with TatA.</text>
</comment>
<dbReference type="GO" id="GO:0043953">
    <property type="term" value="P:protein transport by the Tat complex"/>
    <property type="evidence" value="ECO:0007669"/>
    <property type="project" value="UniProtKB-UniRule"/>
</dbReference>
<feature type="transmembrane region" description="Helical" evidence="5">
    <location>
        <begin position="181"/>
        <end position="202"/>
    </location>
</feature>
<keyword evidence="5" id="KW-0653">Protein transport</keyword>
<proteinExistence type="inferred from homology"/>
<organism evidence="6 7">
    <name type="scientific">Metallosphaera tengchongensis</name>
    <dbReference type="NCBI Taxonomy" id="1532350"/>
    <lineage>
        <taxon>Archaea</taxon>
        <taxon>Thermoproteota</taxon>
        <taxon>Thermoprotei</taxon>
        <taxon>Sulfolobales</taxon>
        <taxon>Sulfolobaceae</taxon>
        <taxon>Metallosphaera</taxon>
    </lineage>
</organism>
<dbReference type="GO" id="GO:0009977">
    <property type="term" value="F:proton motive force dependent protein transmembrane transporter activity"/>
    <property type="evidence" value="ECO:0007669"/>
    <property type="project" value="TreeGrafter"/>
</dbReference>
<name>A0A6N0NWJ6_9CREN</name>
<feature type="transmembrane region" description="Helical" evidence="5">
    <location>
        <begin position="246"/>
        <end position="266"/>
    </location>
</feature>
<reference evidence="6 7" key="1">
    <citation type="submission" date="2020-02" db="EMBL/GenBank/DDBJ databases">
        <title>Comparative genome analysis reveals the metabolism and evolution of the thermophilic archaeal genus Metallosphaera.</title>
        <authorList>
            <person name="Jiang C."/>
        </authorList>
    </citation>
    <scope>NUCLEOTIDE SEQUENCE [LARGE SCALE GENOMIC DNA]</scope>
    <source>
        <strain evidence="6 7">Ric-A</strain>
    </source>
</reference>
<evidence type="ECO:0000256" key="5">
    <source>
        <dbReference type="HAMAP-Rule" id="MF_00902"/>
    </source>
</evidence>
<dbReference type="PANTHER" id="PTHR30371:SF0">
    <property type="entry name" value="SEC-INDEPENDENT PROTEIN TRANSLOCASE PROTEIN TATC, CHLOROPLASTIC-RELATED"/>
    <property type="match status" value="1"/>
</dbReference>
<keyword evidence="2 5" id="KW-0812">Transmembrane</keyword>
<keyword evidence="4 5" id="KW-0472">Membrane</keyword>
<dbReference type="InterPro" id="IPR002033">
    <property type="entry name" value="TatC"/>
</dbReference>
<keyword evidence="7" id="KW-1185">Reference proteome</keyword>
<accession>A0A6N0NWJ6</accession>
<sequence length="271" mass="30638">MTEKTSELQKSGERPLLEHLNELIYRARRALISLVSAFVIFFFFGIKEVSFNGFNFPILYPNLFNSISSYFIRLFIHTELPPQLKLLNLNPFDTLFSAAYVSFFLSLFIAMPIIIHEIWGFVSPGLYENEKKMAKSLILPAFVLFAAGSSFAYFIIIPVMMKFVLLYTTSLGVEPTLSLRAFINTVMSLMLTVGLGFEYPLIMTMLTMAGVVKAESWRRNWRYGVLGAFIIAWFISPGTTGGVIETTIGVTLSTLYFVGVASSYLAQKRRK</sequence>
<comment type="similarity">
    <text evidence="5">Belongs to the TatC family.</text>
</comment>
<dbReference type="Proteomes" id="UP000509301">
    <property type="component" value="Chromosome"/>
</dbReference>
<protein>
    <recommendedName>
        <fullName evidence="5">Sec-independent protein translocase protein TatC</fullName>
    </recommendedName>
</protein>
<feature type="transmembrane region" description="Helical" evidence="5">
    <location>
        <begin position="137"/>
        <end position="161"/>
    </location>
</feature>
<dbReference type="RefSeq" id="WP_174631696.1">
    <property type="nucleotide sequence ID" value="NZ_CP049074.1"/>
</dbReference>
<dbReference type="AlphaFoldDB" id="A0A6N0NWJ6"/>
<dbReference type="GO" id="GO:0065002">
    <property type="term" value="P:intracellular protein transmembrane transport"/>
    <property type="evidence" value="ECO:0007669"/>
    <property type="project" value="TreeGrafter"/>
</dbReference>
<evidence type="ECO:0000313" key="6">
    <source>
        <dbReference type="EMBL" id="QKR00575.1"/>
    </source>
</evidence>
<dbReference type="GO" id="GO:0033281">
    <property type="term" value="C:TAT protein transport complex"/>
    <property type="evidence" value="ECO:0007669"/>
    <property type="project" value="UniProtKB-UniRule"/>
</dbReference>
<dbReference type="PRINTS" id="PR01840">
    <property type="entry name" value="TATCFAMILY"/>
</dbReference>
<dbReference type="Pfam" id="PF00902">
    <property type="entry name" value="TatC"/>
    <property type="match status" value="1"/>
</dbReference>
<dbReference type="PANTHER" id="PTHR30371">
    <property type="entry name" value="SEC-INDEPENDENT PROTEIN TRANSLOCASE PROTEIN TATC"/>
    <property type="match status" value="1"/>
</dbReference>
<dbReference type="OrthoDB" id="15305at2157"/>
<evidence type="ECO:0000313" key="7">
    <source>
        <dbReference type="Proteomes" id="UP000509301"/>
    </source>
</evidence>
<feature type="transmembrane region" description="Helical" evidence="5">
    <location>
        <begin position="27"/>
        <end position="46"/>
    </location>
</feature>
<keyword evidence="5" id="KW-0813">Transport</keyword>